<keyword evidence="3" id="KW-0804">Transcription</keyword>
<dbReference type="Proteomes" id="UP000198327">
    <property type="component" value="Unassembled WGS sequence"/>
</dbReference>
<dbReference type="OrthoDB" id="9816161at2"/>
<protein>
    <submittedName>
        <fullName evidence="5">DNA-binding transcriptional regulator, GntR family</fullName>
    </submittedName>
</protein>
<name>A0A239N0F2_9NOCA</name>
<dbReference type="InterPro" id="IPR000524">
    <property type="entry name" value="Tscrpt_reg_HTH_GntR"/>
</dbReference>
<dbReference type="PANTHER" id="PTHR43537:SF45">
    <property type="entry name" value="GNTR FAMILY REGULATORY PROTEIN"/>
    <property type="match status" value="1"/>
</dbReference>
<accession>A0A239N0F2</accession>
<sequence>MLERMTEDRRKRVTLQDKIYTRLLQEILSGELEPGSRLLVAHLAARFGTSQAPVREALRRLTEEGLADTTPYSGTVLKEPTWAEIEDLYLLREQLEAFAVRRMFEQRSVKLQSIKAALRDLQRAVRAGDPVWVIDADLEFHRSVCEAAGSALTLEMWNTIVKRQRGTRLTNERRQRDDFSTVVETHQELLDALETGDPNVAEQAFRDHLSKARRRVEEIRLASAREDSTASRENAGL</sequence>
<dbReference type="Pfam" id="PF07729">
    <property type="entry name" value="FCD"/>
    <property type="match status" value="1"/>
</dbReference>
<dbReference type="GO" id="GO:0003700">
    <property type="term" value="F:DNA-binding transcription factor activity"/>
    <property type="evidence" value="ECO:0007669"/>
    <property type="project" value="InterPro"/>
</dbReference>
<dbReference type="EMBL" id="FZOW01000025">
    <property type="protein sequence ID" value="SNT47904.1"/>
    <property type="molecule type" value="Genomic_DNA"/>
</dbReference>
<dbReference type="GO" id="GO:0003677">
    <property type="term" value="F:DNA binding"/>
    <property type="evidence" value="ECO:0007669"/>
    <property type="project" value="UniProtKB-KW"/>
</dbReference>
<dbReference type="SUPFAM" id="SSF46785">
    <property type="entry name" value="Winged helix' DNA-binding domain"/>
    <property type="match status" value="1"/>
</dbReference>
<keyword evidence="6" id="KW-1185">Reference proteome</keyword>
<dbReference type="InterPro" id="IPR011711">
    <property type="entry name" value="GntR_C"/>
</dbReference>
<evidence type="ECO:0000259" key="4">
    <source>
        <dbReference type="PROSITE" id="PS50949"/>
    </source>
</evidence>
<evidence type="ECO:0000313" key="5">
    <source>
        <dbReference type="EMBL" id="SNT47904.1"/>
    </source>
</evidence>
<proteinExistence type="predicted"/>
<reference evidence="6" key="1">
    <citation type="submission" date="2017-06" db="EMBL/GenBank/DDBJ databases">
        <authorList>
            <person name="Varghese N."/>
            <person name="Submissions S."/>
        </authorList>
    </citation>
    <scope>NUCLEOTIDE SEQUENCE [LARGE SCALE GENOMIC DNA]</scope>
    <source>
        <strain evidence="6">JCM 23211</strain>
    </source>
</reference>
<dbReference type="PROSITE" id="PS50949">
    <property type="entry name" value="HTH_GNTR"/>
    <property type="match status" value="1"/>
</dbReference>
<evidence type="ECO:0000256" key="2">
    <source>
        <dbReference type="ARBA" id="ARBA00023125"/>
    </source>
</evidence>
<dbReference type="InterPro" id="IPR008920">
    <property type="entry name" value="TF_FadR/GntR_C"/>
</dbReference>
<dbReference type="Gene3D" id="1.20.120.530">
    <property type="entry name" value="GntR ligand-binding domain-like"/>
    <property type="match status" value="1"/>
</dbReference>
<dbReference type="RefSeq" id="WP_089252118.1">
    <property type="nucleotide sequence ID" value="NZ_FZOW01000025.1"/>
</dbReference>
<keyword evidence="2 5" id="KW-0238">DNA-binding</keyword>
<dbReference type="Gene3D" id="1.10.10.10">
    <property type="entry name" value="Winged helix-like DNA-binding domain superfamily/Winged helix DNA-binding domain"/>
    <property type="match status" value="1"/>
</dbReference>
<keyword evidence="1" id="KW-0805">Transcription regulation</keyword>
<dbReference type="SMART" id="SM00895">
    <property type="entry name" value="FCD"/>
    <property type="match status" value="1"/>
</dbReference>
<dbReference type="CDD" id="cd07377">
    <property type="entry name" value="WHTH_GntR"/>
    <property type="match status" value="1"/>
</dbReference>
<dbReference type="Pfam" id="PF00392">
    <property type="entry name" value="GntR"/>
    <property type="match status" value="1"/>
</dbReference>
<dbReference type="PANTHER" id="PTHR43537">
    <property type="entry name" value="TRANSCRIPTIONAL REGULATOR, GNTR FAMILY"/>
    <property type="match status" value="1"/>
</dbReference>
<feature type="domain" description="HTH gntR-type" evidence="4">
    <location>
        <begin position="13"/>
        <end position="80"/>
    </location>
</feature>
<dbReference type="SUPFAM" id="SSF48008">
    <property type="entry name" value="GntR ligand-binding domain-like"/>
    <property type="match status" value="1"/>
</dbReference>
<evidence type="ECO:0000256" key="1">
    <source>
        <dbReference type="ARBA" id="ARBA00023015"/>
    </source>
</evidence>
<evidence type="ECO:0000256" key="3">
    <source>
        <dbReference type="ARBA" id="ARBA00023163"/>
    </source>
</evidence>
<dbReference type="InterPro" id="IPR036390">
    <property type="entry name" value="WH_DNA-bd_sf"/>
</dbReference>
<gene>
    <name evidence="5" type="ORF">SAMN05421642_12525</name>
</gene>
<organism evidence="5 6">
    <name type="scientific">Rhodococcoides kyotonense</name>
    <dbReference type="NCBI Taxonomy" id="398843"/>
    <lineage>
        <taxon>Bacteria</taxon>
        <taxon>Bacillati</taxon>
        <taxon>Actinomycetota</taxon>
        <taxon>Actinomycetes</taxon>
        <taxon>Mycobacteriales</taxon>
        <taxon>Nocardiaceae</taxon>
        <taxon>Rhodococcoides</taxon>
    </lineage>
</organism>
<dbReference type="SMART" id="SM00345">
    <property type="entry name" value="HTH_GNTR"/>
    <property type="match status" value="1"/>
</dbReference>
<dbReference type="InterPro" id="IPR036388">
    <property type="entry name" value="WH-like_DNA-bd_sf"/>
</dbReference>
<evidence type="ECO:0000313" key="6">
    <source>
        <dbReference type="Proteomes" id="UP000198327"/>
    </source>
</evidence>
<dbReference type="AlphaFoldDB" id="A0A239N0F2"/>